<dbReference type="InterPro" id="IPR016181">
    <property type="entry name" value="Acyl_CoA_acyltransferase"/>
</dbReference>
<dbReference type="PANTHER" id="PTHR43415:SF4">
    <property type="entry name" value="N-ACETYLTRANSFERASE DOMAIN-CONTAINING PROTEIN"/>
    <property type="match status" value="1"/>
</dbReference>
<evidence type="ECO:0000259" key="1">
    <source>
        <dbReference type="PROSITE" id="PS51186"/>
    </source>
</evidence>
<sequence>MAEDHENKYVQNPLRKVIWADGEMVGLVTAYFEDEPLNQWLDVGITVYRQTQWHQGIGHAALHQWITELFDRTSLPHLGLTTWSGNQRMINLAERLHLRKEAEVRQVRYWQGRYWDSVKYGILRSEWQQESKNH</sequence>
<gene>
    <name evidence="2" type="ORF">LPAF129_12270</name>
</gene>
<dbReference type="EMBL" id="BQXH01000010">
    <property type="protein sequence ID" value="GKS81541.1"/>
    <property type="molecule type" value="Genomic_DNA"/>
</dbReference>
<dbReference type="PROSITE" id="PS51186">
    <property type="entry name" value="GNAT"/>
    <property type="match status" value="1"/>
</dbReference>
<dbReference type="InterPro" id="IPR000182">
    <property type="entry name" value="GNAT_dom"/>
</dbReference>
<protein>
    <recommendedName>
        <fullName evidence="1">N-acetyltransferase domain-containing protein</fullName>
    </recommendedName>
</protein>
<evidence type="ECO:0000313" key="2">
    <source>
        <dbReference type="EMBL" id="GKS81541.1"/>
    </source>
</evidence>
<dbReference type="SUPFAM" id="SSF55729">
    <property type="entry name" value="Acyl-CoA N-acyltransferases (Nat)"/>
    <property type="match status" value="1"/>
</dbReference>
<dbReference type="PANTHER" id="PTHR43415">
    <property type="entry name" value="SPERMIDINE N(1)-ACETYLTRANSFERASE"/>
    <property type="match status" value="1"/>
</dbReference>
<organism evidence="2 3">
    <name type="scientific">Ligilactobacillus pabuli</name>
    <dbReference type="NCBI Taxonomy" id="2886039"/>
    <lineage>
        <taxon>Bacteria</taxon>
        <taxon>Bacillati</taxon>
        <taxon>Bacillota</taxon>
        <taxon>Bacilli</taxon>
        <taxon>Lactobacillales</taxon>
        <taxon>Lactobacillaceae</taxon>
        <taxon>Ligilactobacillus</taxon>
    </lineage>
</organism>
<comment type="caution">
    <text evidence="2">The sequence shown here is derived from an EMBL/GenBank/DDBJ whole genome shotgun (WGS) entry which is preliminary data.</text>
</comment>
<dbReference type="Pfam" id="PF13302">
    <property type="entry name" value="Acetyltransf_3"/>
    <property type="match status" value="1"/>
</dbReference>
<accession>A0ABQ5JI45</accession>
<dbReference type="Proteomes" id="UP001055149">
    <property type="component" value="Unassembled WGS sequence"/>
</dbReference>
<feature type="domain" description="N-acetyltransferase" evidence="1">
    <location>
        <begin position="1"/>
        <end position="121"/>
    </location>
</feature>
<dbReference type="Gene3D" id="3.40.630.30">
    <property type="match status" value="1"/>
</dbReference>
<keyword evidence="3" id="KW-1185">Reference proteome</keyword>
<name>A0ABQ5JI45_9LACO</name>
<proteinExistence type="predicted"/>
<evidence type="ECO:0000313" key="3">
    <source>
        <dbReference type="Proteomes" id="UP001055149"/>
    </source>
</evidence>
<reference evidence="2" key="1">
    <citation type="journal article" date="2022" name="Int. J. Syst. Evol. Microbiol.">
        <title>A novel species of lactic acid bacteria, Ligilactobacillus pabuli sp. nov., isolated from alfalfa silage.</title>
        <authorList>
            <person name="Tohno M."/>
            <person name="Tanizawa Y."/>
            <person name="Sawada H."/>
            <person name="Sakamoto M."/>
            <person name="Ohkuma M."/>
            <person name="Kobayashi H."/>
        </authorList>
    </citation>
    <scope>NUCLEOTIDE SEQUENCE</scope>
    <source>
        <strain evidence="2">AF129</strain>
    </source>
</reference>